<dbReference type="InterPro" id="IPR050171">
    <property type="entry name" value="MFS_Transporters"/>
</dbReference>
<dbReference type="InterPro" id="IPR036259">
    <property type="entry name" value="MFS_trans_sf"/>
</dbReference>
<dbReference type="PANTHER" id="PTHR23517:SF3">
    <property type="entry name" value="INTEGRAL MEMBRANE TRANSPORT PROTEIN"/>
    <property type="match status" value="1"/>
</dbReference>
<dbReference type="PROSITE" id="PS00216">
    <property type="entry name" value="SUGAR_TRANSPORT_1"/>
    <property type="match status" value="1"/>
</dbReference>
<dbReference type="InterPro" id="IPR020846">
    <property type="entry name" value="MFS_dom"/>
</dbReference>
<dbReference type="GO" id="GO:0005886">
    <property type="term" value="C:plasma membrane"/>
    <property type="evidence" value="ECO:0007669"/>
    <property type="project" value="UniProtKB-SubCell"/>
</dbReference>
<keyword evidence="2" id="KW-0813">Transport</keyword>
<dbReference type="Proteomes" id="UP000430146">
    <property type="component" value="Unassembled WGS sequence"/>
</dbReference>
<keyword evidence="5 7" id="KW-1133">Transmembrane helix</keyword>
<feature type="transmembrane region" description="Helical" evidence="7">
    <location>
        <begin position="153"/>
        <end position="173"/>
    </location>
</feature>
<dbReference type="InterPro" id="IPR005829">
    <property type="entry name" value="Sugar_transporter_CS"/>
</dbReference>
<name>A0A5S9MV90_MYCVN</name>
<evidence type="ECO:0000313" key="9">
    <source>
        <dbReference type="EMBL" id="CAA0080208.1"/>
    </source>
</evidence>
<dbReference type="InterPro" id="IPR011701">
    <property type="entry name" value="MFS"/>
</dbReference>
<evidence type="ECO:0000256" key="5">
    <source>
        <dbReference type="ARBA" id="ARBA00022989"/>
    </source>
</evidence>
<keyword evidence="4 7" id="KW-0812">Transmembrane</keyword>
<evidence type="ECO:0000256" key="6">
    <source>
        <dbReference type="ARBA" id="ARBA00023136"/>
    </source>
</evidence>
<organism evidence="9 10">
    <name type="scientific">Mycolicibacterium vanbaalenii</name>
    <name type="common">Mycobacterium vanbaalenii</name>
    <dbReference type="NCBI Taxonomy" id="110539"/>
    <lineage>
        <taxon>Bacteria</taxon>
        <taxon>Bacillati</taxon>
        <taxon>Actinomycetota</taxon>
        <taxon>Actinomycetes</taxon>
        <taxon>Mycobacteriales</taxon>
        <taxon>Mycobacteriaceae</taxon>
        <taxon>Mycolicibacterium</taxon>
    </lineage>
</organism>
<evidence type="ECO:0000256" key="4">
    <source>
        <dbReference type="ARBA" id="ARBA00022692"/>
    </source>
</evidence>
<evidence type="ECO:0000256" key="2">
    <source>
        <dbReference type="ARBA" id="ARBA00022448"/>
    </source>
</evidence>
<feature type="transmembrane region" description="Helical" evidence="7">
    <location>
        <begin position="86"/>
        <end position="105"/>
    </location>
</feature>
<keyword evidence="10" id="KW-1185">Reference proteome</keyword>
<protein>
    <recommendedName>
        <fullName evidence="8">Major facilitator superfamily (MFS) profile domain-containing protein</fullName>
    </recommendedName>
</protein>
<dbReference type="PANTHER" id="PTHR23517">
    <property type="entry name" value="RESISTANCE PROTEIN MDTM, PUTATIVE-RELATED-RELATED"/>
    <property type="match status" value="1"/>
</dbReference>
<proteinExistence type="predicted"/>
<evidence type="ECO:0000256" key="1">
    <source>
        <dbReference type="ARBA" id="ARBA00004651"/>
    </source>
</evidence>
<evidence type="ECO:0000313" key="10">
    <source>
        <dbReference type="Proteomes" id="UP000430146"/>
    </source>
</evidence>
<dbReference type="GO" id="GO:0022857">
    <property type="term" value="F:transmembrane transporter activity"/>
    <property type="evidence" value="ECO:0007669"/>
    <property type="project" value="InterPro"/>
</dbReference>
<reference evidence="9 10" key="1">
    <citation type="submission" date="2019-11" db="EMBL/GenBank/DDBJ databases">
        <authorList>
            <person name="Holert J."/>
        </authorList>
    </citation>
    <scope>NUCLEOTIDE SEQUENCE [LARGE SCALE GENOMIC DNA]</scope>
    <source>
        <strain evidence="9">BC8_1</strain>
    </source>
</reference>
<feature type="transmembrane region" description="Helical" evidence="7">
    <location>
        <begin position="21"/>
        <end position="45"/>
    </location>
</feature>
<feature type="transmembrane region" description="Helical" evidence="7">
    <location>
        <begin position="267"/>
        <end position="288"/>
    </location>
</feature>
<sequence length="419" mass="42716">MTALVSQQPLEVPGLRPSRGWLTVAAATCAIAWGGNEFTPLLVMYRSHGGFSALTVDLLLFAYVLGIVPALLIGGPLSDRYGRRPLMLPAPVLAALGSMILAVGADSALMLALGRVFSGIALGLAMAVGGAWIKELSGPPWEEDGRSGARRAAMSLTAGFGLGAGVAGTLAQWAPAPTVLSYAVNIVLAVAAAALLTAAPETRTPRRNGIPAAPHSIFTVWNAIPAQVRHRRFLLVVVPVAPWVFGAGASAYAVLPALMTDRAAAAPIAFSALMCVVTLGVGFAVQHLGRRLGSGGRRGVVIALGLLVLGMATAAWAAAVLTIWAALAAAAVLGAGYGMALLAGLQEIQRIAGPDDLAGLTAIFYGLSYLGFAVPAALAFLSQRWAALTYPAMFGFGALAAAACLVVVALGAKRQRAIG</sequence>
<comment type="subcellular location">
    <subcellularLocation>
        <location evidence="1">Cell membrane</location>
        <topology evidence="1">Multi-pass membrane protein</topology>
    </subcellularLocation>
</comment>
<dbReference type="Pfam" id="PF07690">
    <property type="entry name" value="MFS_1"/>
    <property type="match status" value="1"/>
</dbReference>
<feature type="transmembrane region" description="Helical" evidence="7">
    <location>
        <begin position="323"/>
        <end position="345"/>
    </location>
</feature>
<keyword evidence="3" id="KW-1003">Cell membrane</keyword>
<dbReference type="Gene3D" id="1.20.1250.20">
    <property type="entry name" value="MFS general substrate transporter like domains"/>
    <property type="match status" value="1"/>
</dbReference>
<evidence type="ECO:0000256" key="3">
    <source>
        <dbReference type="ARBA" id="ARBA00022475"/>
    </source>
</evidence>
<feature type="transmembrane region" description="Helical" evidence="7">
    <location>
        <begin position="300"/>
        <end position="317"/>
    </location>
</feature>
<accession>A0A5S9MV90</accession>
<feature type="transmembrane region" description="Helical" evidence="7">
    <location>
        <begin position="233"/>
        <end position="255"/>
    </location>
</feature>
<keyword evidence="6 7" id="KW-0472">Membrane</keyword>
<dbReference type="EMBL" id="CACSIP010000001">
    <property type="protein sequence ID" value="CAA0080208.1"/>
    <property type="molecule type" value="Genomic_DNA"/>
</dbReference>
<feature type="transmembrane region" description="Helical" evidence="7">
    <location>
        <begin position="357"/>
        <end position="381"/>
    </location>
</feature>
<dbReference type="RefSeq" id="WP_425294910.1">
    <property type="nucleotide sequence ID" value="NZ_CACSIP010000001.1"/>
</dbReference>
<evidence type="ECO:0000259" key="8">
    <source>
        <dbReference type="PROSITE" id="PS50850"/>
    </source>
</evidence>
<dbReference type="SUPFAM" id="SSF103473">
    <property type="entry name" value="MFS general substrate transporter"/>
    <property type="match status" value="1"/>
</dbReference>
<gene>
    <name evidence="9" type="ORF">AELLOGFF_00221</name>
</gene>
<evidence type="ECO:0000256" key="7">
    <source>
        <dbReference type="SAM" id="Phobius"/>
    </source>
</evidence>
<feature type="transmembrane region" description="Helical" evidence="7">
    <location>
        <begin position="393"/>
        <end position="412"/>
    </location>
</feature>
<feature type="transmembrane region" description="Helical" evidence="7">
    <location>
        <begin position="179"/>
        <end position="199"/>
    </location>
</feature>
<feature type="domain" description="Major facilitator superfamily (MFS) profile" evidence="8">
    <location>
        <begin position="1"/>
        <end position="415"/>
    </location>
</feature>
<dbReference type="PROSITE" id="PS50850">
    <property type="entry name" value="MFS"/>
    <property type="match status" value="1"/>
</dbReference>
<dbReference type="AlphaFoldDB" id="A0A5S9MV90"/>
<feature type="transmembrane region" description="Helical" evidence="7">
    <location>
        <begin position="111"/>
        <end position="133"/>
    </location>
</feature>
<feature type="transmembrane region" description="Helical" evidence="7">
    <location>
        <begin position="51"/>
        <end position="74"/>
    </location>
</feature>